<dbReference type="InterPro" id="IPR050570">
    <property type="entry name" value="Cell_wall_metabolism_enzyme"/>
</dbReference>
<accession>A0A841B572</accession>
<dbReference type="AlphaFoldDB" id="A0A841B572"/>
<dbReference type="Gene3D" id="2.70.70.10">
    <property type="entry name" value="Glucose Permease (Domain IIA)"/>
    <property type="match status" value="1"/>
</dbReference>
<proteinExistence type="predicted"/>
<name>A0A841B572_9PSEU</name>
<feature type="chain" id="PRO_5032290703" description="M23ase beta-sheet core domain-containing protein" evidence="1">
    <location>
        <begin position="25"/>
        <end position="202"/>
    </location>
</feature>
<organism evidence="3 4">
    <name type="scientific">Amycolatopsis umgeniensis</name>
    <dbReference type="NCBI Taxonomy" id="336628"/>
    <lineage>
        <taxon>Bacteria</taxon>
        <taxon>Bacillati</taxon>
        <taxon>Actinomycetota</taxon>
        <taxon>Actinomycetes</taxon>
        <taxon>Pseudonocardiales</taxon>
        <taxon>Pseudonocardiaceae</taxon>
        <taxon>Amycolatopsis</taxon>
    </lineage>
</organism>
<keyword evidence="1" id="KW-0732">Signal</keyword>
<dbReference type="Pfam" id="PF01551">
    <property type="entry name" value="Peptidase_M23"/>
    <property type="match status" value="1"/>
</dbReference>
<comment type="caution">
    <text evidence="3">The sequence shown here is derived from an EMBL/GenBank/DDBJ whole genome shotgun (WGS) entry which is preliminary data.</text>
</comment>
<reference evidence="3 4" key="1">
    <citation type="submission" date="2020-08" db="EMBL/GenBank/DDBJ databases">
        <title>Sequencing the genomes of 1000 actinobacteria strains.</title>
        <authorList>
            <person name="Klenk H.-P."/>
        </authorList>
    </citation>
    <scope>NUCLEOTIDE SEQUENCE [LARGE SCALE GENOMIC DNA]</scope>
    <source>
        <strain evidence="3 4">DSM 45272</strain>
    </source>
</reference>
<dbReference type="Proteomes" id="UP000580861">
    <property type="component" value="Unassembled WGS sequence"/>
</dbReference>
<protein>
    <recommendedName>
        <fullName evidence="2">M23ase beta-sheet core domain-containing protein</fullName>
    </recommendedName>
</protein>
<keyword evidence="4" id="KW-1185">Reference proteome</keyword>
<dbReference type="GO" id="GO:0004222">
    <property type="term" value="F:metalloendopeptidase activity"/>
    <property type="evidence" value="ECO:0007669"/>
    <property type="project" value="TreeGrafter"/>
</dbReference>
<dbReference type="InterPro" id="IPR011055">
    <property type="entry name" value="Dup_hybrid_motif"/>
</dbReference>
<dbReference type="InterPro" id="IPR016047">
    <property type="entry name" value="M23ase_b-sheet_dom"/>
</dbReference>
<dbReference type="PANTHER" id="PTHR21666">
    <property type="entry name" value="PEPTIDASE-RELATED"/>
    <property type="match status" value="1"/>
</dbReference>
<sequence length="202" mass="21570">MRKKLTVLAAVLTALALGGGTATAAPDVAASEAEMLAGKPKFQLPFTCKTHVRVDTWDKGHDPALDITHLPIGGTEGLWVRSSAAGTVVQSYSDPKGAGNIIQVRHGGNWFTTYIHLKYRSVKKGDKIGQGRKIGAVGHTGETSNGRPHLHYEQNYSKGSTATWGYEGSQRKAAHFDGHKYTGAGKTWKLYSHNVGGQDGCG</sequence>
<gene>
    <name evidence="3" type="ORF">HDA45_003695</name>
</gene>
<dbReference type="CDD" id="cd12797">
    <property type="entry name" value="M23_peptidase"/>
    <property type="match status" value="1"/>
</dbReference>
<dbReference type="PANTHER" id="PTHR21666:SF270">
    <property type="entry name" value="MUREIN HYDROLASE ACTIVATOR ENVC"/>
    <property type="match status" value="1"/>
</dbReference>
<evidence type="ECO:0000259" key="2">
    <source>
        <dbReference type="Pfam" id="PF01551"/>
    </source>
</evidence>
<evidence type="ECO:0000256" key="1">
    <source>
        <dbReference type="SAM" id="SignalP"/>
    </source>
</evidence>
<dbReference type="EMBL" id="JACHMX010000001">
    <property type="protein sequence ID" value="MBB5853608.1"/>
    <property type="molecule type" value="Genomic_DNA"/>
</dbReference>
<evidence type="ECO:0000313" key="4">
    <source>
        <dbReference type="Proteomes" id="UP000580861"/>
    </source>
</evidence>
<feature type="signal peptide" evidence="1">
    <location>
        <begin position="1"/>
        <end position="24"/>
    </location>
</feature>
<dbReference type="SUPFAM" id="SSF51261">
    <property type="entry name" value="Duplicated hybrid motif"/>
    <property type="match status" value="1"/>
</dbReference>
<dbReference type="RefSeq" id="WP_184896962.1">
    <property type="nucleotide sequence ID" value="NZ_JACHMX010000001.1"/>
</dbReference>
<feature type="domain" description="M23ase beta-sheet core" evidence="2">
    <location>
        <begin position="74"/>
        <end position="156"/>
    </location>
</feature>
<evidence type="ECO:0000313" key="3">
    <source>
        <dbReference type="EMBL" id="MBB5853608.1"/>
    </source>
</evidence>